<proteinExistence type="predicted"/>
<name>A0ABW7FRP0_9BURK</name>
<evidence type="ECO:0000256" key="1">
    <source>
        <dbReference type="SAM" id="Phobius"/>
    </source>
</evidence>
<dbReference type="EMBL" id="JBIGHZ010000001">
    <property type="protein sequence ID" value="MFG6446966.1"/>
    <property type="molecule type" value="Genomic_DNA"/>
</dbReference>
<feature type="domain" description="Serine aminopeptidase S33" evidence="2">
    <location>
        <begin position="23"/>
        <end position="245"/>
    </location>
</feature>
<evidence type="ECO:0000313" key="3">
    <source>
        <dbReference type="EMBL" id="MFG6446966.1"/>
    </source>
</evidence>
<comment type="caution">
    <text evidence="3">The sequence shown here is derived from an EMBL/GenBank/DDBJ whole genome shotgun (WGS) entry which is preliminary data.</text>
</comment>
<feature type="transmembrane region" description="Helical" evidence="1">
    <location>
        <begin position="155"/>
        <end position="174"/>
    </location>
</feature>
<dbReference type="InterPro" id="IPR029058">
    <property type="entry name" value="AB_hydrolase_fold"/>
</dbReference>
<dbReference type="InterPro" id="IPR017208">
    <property type="entry name" value="UCP037442_abhydr"/>
</dbReference>
<keyword evidence="3" id="KW-0378">Hydrolase</keyword>
<dbReference type="GO" id="GO:0016787">
    <property type="term" value="F:hydrolase activity"/>
    <property type="evidence" value="ECO:0007669"/>
    <property type="project" value="UniProtKB-KW"/>
</dbReference>
<dbReference type="Proteomes" id="UP001606099">
    <property type="component" value="Unassembled WGS sequence"/>
</dbReference>
<dbReference type="InterPro" id="IPR022742">
    <property type="entry name" value="Hydrolase_4"/>
</dbReference>
<accession>A0ABW7FRP0</accession>
<evidence type="ECO:0000259" key="2">
    <source>
        <dbReference type="Pfam" id="PF12146"/>
    </source>
</evidence>
<dbReference type="PIRSF" id="PIRSF037442">
    <property type="entry name" value="UCP037442_abhydr"/>
    <property type="match status" value="1"/>
</dbReference>
<keyword evidence="1" id="KW-1133">Transmembrane helix</keyword>
<keyword evidence="4" id="KW-1185">Reference proteome</keyword>
<reference evidence="3 4" key="1">
    <citation type="submission" date="2024-08" db="EMBL/GenBank/DDBJ databases">
        <authorList>
            <person name="Lu H."/>
        </authorList>
    </citation>
    <scope>NUCLEOTIDE SEQUENCE [LARGE SCALE GENOMIC DNA]</scope>
    <source>
        <strain evidence="3 4">BYS180W</strain>
    </source>
</reference>
<dbReference type="Gene3D" id="3.40.50.1820">
    <property type="entry name" value="alpha/beta hydrolase"/>
    <property type="match status" value="1"/>
</dbReference>
<dbReference type="Pfam" id="PF12146">
    <property type="entry name" value="Hydrolase_4"/>
    <property type="match status" value="1"/>
</dbReference>
<dbReference type="RefSeq" id="WP_394458283.1">
    <property type="nucleotide sequence ID" value="NZ_JBIGHZ010000001.1"/>
</dbReference>
<keyword evidence="1" id="KW-0472">Membrane</keyword>
<organism evidence="3 4">
    <name type="scientific">Roseateles rivi</name>
    <dbReference type="NCBI Taxonomy" id="3299028"/>
    <lineage>
        <taxon>Bacteria</taxon>
        <taxon>Pseudomonadati</taxon>
        <taxon>Pseudomonadota</taxon>
        <taxon>Betaproteobacteria</taxon>
        <taxon>Burkholderiales</taxon>
        <taxon>Sphaerotilaceae</taxon>
        <taxon>Roseateles</taxon>
    </lineage>
</organism>
<sequence length="288" mass="32710">MIRFSANDGFELGGRLFGNPTSARAGLLIAPAMGVEQRYYWEFARWMSQQGWLVLCFDYRGIGASRPASCEHSLRGLQADIRTWAELDAAAALDELSRRLQSSGSEAERPIHWVGHSLGGQILGLLPNRARVGRAVTVSSGSGYWRENAAQLKRYVWWLWYVVVPLSLPLFGYFPGRRLRKVGDLPRGVMAQWRRWCLSPDYMMGEGGEALRRQYAELRLPLLALSFADDEYMSRRNTESLIRFYAAARAESRCVRPADVGGQRIGHFGFFRSRFQSTLWPQVPAWLA</sequence>
<protein>
    <submittedName>
        <fullName evidence="3">Alpha/beta fold hydrolase</fullName>
    </submittedName>
</protein>
<evidence type="ECO:0000313" key="4">
    <source>
        <dbReference type="Proteomes" id="UP001606099"/>
    </source>
</evidence>
<keyword evidence="1" id="KW-0812">Transmembrane</keyword>
<gene>
    <name evidence="3" type="ORF">ACG0Z6_01775</name>
</gene>
<dbReference type="SUPFAM" id="SSF53474">
    <property type="entry name" value="alpha/beta-Hydrolases"/>
    <property type="match status" value="1"/>
</dbReference>